<dbReference type="EMBL" id="RCWJ01000001">
    <property type="protein sequence ID" value="RLQ86433.1"/>
    <property type="molecule type" value="Genomic_DNA"/>
</dbReference>
<evidence type="ECO:0008006" key="3">
    <source>
        <dbReference type="Google" id="ProtNLM"/>
    </source>
</evidence>
<comment type="caution">
    <text evidence="1">The sequence shown here is derived from an EMBL/GenBank/DDBJ whole genome shotgun (WGS) entry which is preliminary data.</text>
</comment>
<protein>
    <recommendedName>
        <fullName evidence="3">PIN domain-containing protein</fullName>
    </recommendedName>
</protein>
<accession>A0A3L7J6Y0</accession>
<organism evidence="1 2">
    <name type="scientific">Mycetocola zhadangensis</name>
    <dbReference type="NCBI Taxonomy" id="1164595"/>
    <lineage>
        <taxon>Bacteria</taxon>
        <taxon>Bacillati</taxon>
        <taxon>Actinomycetota</taxon>
        <taxon>Actinomycetes</taxon>
        <taxon>Micrococcales</taxon>
        <taxon>Microbacteriaceae</taxon>
        <taxon>Mycetocola</taxon>
    </lineage>
</organism>
<proteinExistence type="predicted"/>
<name>A0A3L7J6Y0_9MICO</name>
<gene>
    <name evidence="1" type="ORF">D9V28_06370</name>
</gene>
<dbReference type="Proteomes" id="UP000282460">
    <property type="component" value="Unassembled WGS sequence"/>
</dbReference>
<dbReference type="AlphaFoldDB" id="A0A3L7J6Y0"/>
<sequence length="63" mass="6822">MGGAGRWTAESRIVDKRICLFASPEASVRVVTNDRALRDRTEVLGVTTCGTGWLLDLLDSPTS</sequence>
<evidence type="ECO:0000313" key="1">
    <source>
        <dbReference type="EMBL" id="RLQ86433.1"/>
    </source>
</evidence>
<evidence type="ECO:0000313" key="2">
    <source>
        <dbReference type="Proteomes" id="UP000282460"/>
    </source>
</evidence>
<keyword evidence="2" id="KW-1185">Reference proteome</keyword>
<reference evidence="1 2" key="1">
    <citation type="submission" date="2018-10" db="EMBL/GenBank/DDBJ databases">
        <authorList>
            <person name="Li J."/>
        </authorList>
    </citation>
    <scope>NUCLEOTIDE SEQUENCE [LARGE SCALE GENOMIC DNA]</scope>
    <source>
        <strain evidence="1 2">ZD1-4</strain>
    </source>
</reference>